<reference evidence="3 4" key="1">
    <citation type="submission" date="2022-11" db="EMBL/GenBank/DDBJ databases">
        <title>Anaerobic phenanthrene biodegradation by a DNRA strain PheN6.</title>
        <authorList>
            <person name="Zhang Z."/>
        </authorList>
    </citation>
    <scope>NUCLEOTIDE SEQUENCE [LARGE SCALE GENOMIC DNA]</scope>
    <source>
        <strain evidence="3 4">PheN6</strain>
    </source>
</reference>
<dbReference type="SUPFAM" id="SSF51430">
    <property type="entry name" value="NAD(P)-linked oxidoreductase"/>
    <property type="match status" value="1"/>
</dbReference>
<dbReference type="InterPro" id="IPR036812">
    <property type="entry name" value="NAD(P)_OxRdtase_dom_sf"/>
</dbReference>
<proteinExistence type="predicted"/>
<dbReference type="Proteomes" id="UP001150259">
    <property type="component" value="Unassembled WGS sequence"/>
</dbReference>
<dbReference type="Gene3D" id="3.20.20.100">
    <property type="entry name" value="NADP-dependent oxidoreductase domain"/>
    <property type="match status" value="1"/>
</dbReference>
<keyword evidence="1" id="KW-0560">Oxidoreductase</keyword>
<dbReference type="InterPro" id="IPR050523">
    <property type="entry name" value="AKR_Detox_Biosynth"/>
</dbReference>
<gene>
    <name evidence="3" type="ORF">OO014_09630</name>
</gene>
<comment type="caution">
    <text evidence="3">The sequence shown here is derived from an EMBL/GenBank/DDBJ whole genome shotgun (WGS) entry which is preliminary data.</text>
</comment>
<evidence type="ECO:0000259" key="2">
    <source>
        <dbReference type="Pfam" id="PF00248"/>
    </source>
</evidence>
<organism evidence="3 4">
    <name type="scientific">Intrasporangium calvum</name>
    <dbReference type="NCBI Taxonomy" id="53358"/>
    <lineage>
        <taxon>Bacteria</taxon>
        <taxon>Bacillati</taxon>
        <taxon>Actinomycetota</taxon>
        <taxon>Actinomycetes</taxon>
        <taxon>Micrococcales</taxon>
        <taxon>Intrasporangiaceae</taxon>
        <taxon>Intrasporangium</taxon>
    </lineage>
</organism>
<dbReference type="PANTHER" id="PTHR43364:SF4">
    <property type="entry name" value="NAD(P)-LINKED OXIDOREDUCTASE SUPERFAMILY PROTEIN"/>
    <property type="match status" value="1"/>
</dbReference>
<name>A0ABT5GHA5_9MICO</name>
<protein>
    <submittedName>
        <fullName evidence="3">Aldo/keto reductase</fullName>
    </submittedName>
</protein>
<dbReference type="PRINTS" id="PR00069">
    <property type="entry name" value="ALDKETRDTASE"/>
</dbReference>
<evidence type="ECO:0000256" key="1">
    <source>
        <dbReference type="ARBA" id="ARBA00023002"/>
    </source>
</evidence>
<feature type="domain" description="NADP-dependent oxidoreductase" evidence="2">
    <location>
        <begin position="16"/>
        <end position="309"/>
    </location>
</feature>
<sequence>MQSPPPPARPDLELPRLGLGAMTFGDQVDLAGARALVQQALESGVVMIDTANVYAGGRSEPMVGEVIAGFRDRLVLATKVGIPTDEGDRRPLAAVRIQAELENSLRRLGTDHIDLYYLHQPDRSTPVEETLAAVGDLITQGKIRAWGVSNFASWQISEMRHVAQGLGIPHPLCAQQQYNLLSRRLEDEYAEFARTVGLGTVVYNPLAGGMLTGKHLGSAEPAEGRFASAMYKERYWNAQIHAAVRRLAELAGELGISLVQLAFRWLLGGTVTTSVLLGASRPEHLAENLAAVTDEPLPSQALEVCDSVWAVLRGAAPAYNR</sequence>
<dbReference type="InterPro" id="IPR023210">
    <property type="entry name" value="NADP_OxRdtase_dom"/>
</dbReference>
<evidence type="ECO:0000313" key="3">
    <source>
        <dbReference type="EMBL" id="MDC5697517.1"/>
    </source>
</evidence>
<evidence type="ECO:0000313" key="4">
    <source>
        <dbReference type="Proteomes" id="UP001150259"/>
    </source>
</evidence>
<dbReference type="PANTHER" id="PTHR43364">
    <property type="entry name" value="NADH-SPECIFIC METHYLGLYOXAL REDUCTASE-RELATED"/>
    <property type="match status" value="1"/>
</dbReference>
<dbReference type="Pfam" id="PF00248">
    <property type="entry name" value="Aldo_ket_red"/>
    <property type="match status" value="1"/>
</dbReference>
<accession>A0ABT5GHA5</accession>
<dbReference type="InterPro" id="IPR020471">
    <property type="entry name" value="AKR"/>
</dbReference>
<dbReference type="EMBL" id="JAPFQL010000035">
    <property type="protein sequence ID" value="MDC5697517.1"/>
    <property type="molecule type" value="Genomic_DNA"/>
</dbReference>
<keyword evidence="4" id="KW-1185">Reference proteome</keyword>
<dbReference type="RefSeq" id="WP_272462094.1">
    <property type="nucleotide sequence ID" value="NZ_JAPFQL010000035.1"/>
</dbReference>